<evidence type="ECO:0000259" key="1">
    <source>
        <dbReference type="Pfam" id="PF08421"/>
    </source>
</evidence>
<dbReference type="Pfam" id="PF13489">
    <property type="entry name" value="Methyltransf_23"/>
    <property type="match status" value="1"/>
</dbReference>
<feature type="domain" description="C-methyltransferase" evidence="2">
    <location>
        <begin position="277"/>
        <end position="396"/>
    </location>
</feature>
<dbReference type="Pfam" id="PF08421">
    <property type="entry name" value="Methyltransf_13"/>
    <property type="match status" value="1"/>
</dbReference>
<dbReference type="AlphaFoldDB" id="A0A1F4U3I0"/>
<dbReference type="InterPro" id="IPR038576">
    <property type="entry name" value="Methyltransf_Zn-bd_dom_put_sf"/>
</dbReference>
<dbReference type="InterPro" id="IPR013630">
    <property type="entry name" value="Methyltransf_Zn-bd_dom_put"/>
</dbReference>
<dbReference type="EMBL" id="MEUJ01000008">
    <property type="protein sequence ID" value="OGC39472.1"/>
    <property type="molecule type" value="Genomic_DNA"/>
</dbReference>
<evidence type="ECO:0000313" key="3">
    <source>
        <dbReference type="EMBL" id="OGC39472.1"/>
    </source>
</evidence>
<protein>
    <recommendedName>
        <fullName evidence="5">Methyltransferase</fullName>
    </recommendedName>
</protein>
<dbReference type="Gene3D" id="3.40.50.150">
    <property type="entry name" value="Vaccinia Virus protein VP39"/>
    <property type="match status" value="1"/>
</dbReference>
<gene>
    <name evidence="3" type="ORF">A2438_07925</name>
</gene>
<evidence type="ECO:0000259" key="2">
    <source>
        <dbReference type="Pfam" id="PF08484"/>
    </source>
</evidence>
<reference evidence="3 4" key="1">
    <citation type="journal article" date="2016" name="Nat. Commun.">
        <title>Thousands of microbial genomes shed light on interconnected biogeochemical processes in an aquifer system.</title>
        <authorList>
            <person name="Anantharaman K."/>
            <person name="Brown C.T."/>
            <person name="Hug L.A."/>
            <person name="Sharon I."/>
            <person name="Castelle C.J."/>
            <person name="Probst A.J."/>
            <person name="Thomas B.C."/>
            <person name="Singh A."/>
            <person name="Wilkins M.J."/>
            <person name="Karaoz U."/>
            <person name="Brodie E.L."/>
            <person name="Williams K.H."/>
            <person name="Hubbard S.S."/>
            <person name="Banfield J.F."/>
        </authorList>
    </citation>
    <scope>NUCLEOTIDE SEQUENCE [LARGE SCALE GENOMIC DNA]</scope>
</reference>
<dbReference type="SUPFAM" id="SSF53335">
    <property type="entry name" value="S-adenosyl-L-methionine-dependent methyltransferases"/>
    <property type="match status" value="1"/>
</dbReference>
<dbReference type="Proteomes" id="UP000179242">
    <property type="component" value="Unassembled WGS sequence"/>
</dbReference>
<proteinExistence type="predicted"/>
<dbReference type="PANTHER" id="PTHR43861:SF5">
    <property type="entry name" value="BLL5978 PROTEIN"/>
    <property type="match status" value="1"/>
</dbReference>
<accession>A0A1F4U3I0</accession>
<dbReference type="Gene3D" id="3.40.50.720">
    <property type="entry name" value="NAD(P)-binding Rossmann-like Domain"/>
    <property type="match status" value="1"/>
</dbReference>
<dbReference type="Pfam" id="PF08484">
    <property type="entry name" value="Methyltransf_14"/>
    <property type="match status" value="1"/>
</dbReference>
<dbReference type="PANTHER" id="PTHR43861">
    <property type="entry name" value="TRANS-ACONITATE 2-METHYLTRANSFERASE-RELATED"/>
    <property type="match status" value="1"/>
</dbReference>
<name>A0A1F4U3I0_UNCSA</name>
<dbReference type="InterPro" id="IPR029063">
    <property type="entry name" value="SAM-dependent_MTases_sf"/>
</dbReference>
<sequence>METITRKTCRLCGSNDLQDVFSVGDQYINDFVPLERVGKGLKAPLDLVMCGKCSLLQLRHTAPQELLYSRYYWYRSGVTDTMRLALRDITKEIESIVSLKSGDVVLDIGANDGTMLETYTATGIHRVGCEPANNLVDALKQKTKYVMHDFWNYERYMELAKGWGFGKAKVITAIGMFYDLEDPNKFIKDAARALTDDGVFVAQLMCLAPMIEKNDLGNICHEHLEYYSLDSLKYLFETNGLEMFKIEENNVNGGSYRIFCRHYKGTGIKYKEKFTRDDLLAFAKRLEDNRKKCVDFIKEEAAKGKKIYVYGASTKGNVILQYYGLDNKLIAAAAERSPEKWGKYTIGSWIPIVSEEEARKANPDYFLVLPWAFFDEFYKREAEWRSRGGKFIVPLPEFRVVS</sequence>
<evidence type="ECO:0008006" key="5">
    <source>
        <dbReference type="Google" id="ProtNLM"/>
    </source>
</evidence>
<dbReference type="InterPro" id="IPR013691">
    <property type="entry name" value="MeTrfase_14"/>
</dbReference>
<evidence type="ECO:0000313" key="4">
    <source>
        <dbReference type="Proteomes" id="UP000179242"/>
    </source>
</evidence>
<organism evidence="3 4">
    <name type="scientific">candidate division WOR-1 bacterium RIFOXYC2_FULL_46_14</name>
    <dbReference type="NCBI Taxonomy" id="1802587"/>
    <lineage>
        <taxon>Bacteria</taxon>
        <taxon>Bacillati</taxon>
        <taxon>Saganbacteria</taxon>
    </lineage>
</organism>
<comment type="caution">
    <text evidence="3">The sequence shown here is derived from an EMBL/GenBank/DDBJ whole genome shotgun (WGS) entry which is preliminary data.</text>
</comment>
<dbReference type="Gene3D" id="6.20.50.110">
    <property type="entry name" value="Methyltransferase, zinc-binding domain"/>
    <property type="match status" value="1"/>
</dbReference>
<feature type="domain" description="Methyltransferase putative zinc binding" evidence="1">
    <location>
        <begin position="9"/>
        <end position="68"/>
    </location>
</feature>